<dbReference type="InterPro" id="IPR036388">
    <property type="entry name" value="WH-like_DNA-bd_sf"/>
</dbReference>
<comment type="caution">
    <text evidence="7">The sequence shown here is derived from an EMBL/GenBank/DDBJ whole genome shotgun (WGS) entry which is preliminary data.</text>
</comment>
<dbReference type="Proteomes" id="UP001500841">
    <property type="component" value="Unassembled WGS sequence"/>
</dbReference>
<dbReference type="InterPro" id="IPR013324">
    <property type="entry name" value="RNA_pol_sigma_r3/r4-like"/>
</dbReference>
<evidence type="ECO:0000256" key="3">
    <source>
        <dbReference type="ARBA" id="ARBA00023082"/>
    </source>
</evidence>
<dbReference type="Gene3D" id="1.10.10.10">
    <property type="entry name" value="Winged helix-like DNA-binding domain superfamily/Winged helix DNA-binding domain"/>
    <property type="match status" value="1"/>
</dbReference>
<comment type="similarity">
    <text evidence="1">Belongs to the sigma-70 factor family. ECF subfamily.</text>
</comment>
<dbReference type="Pfam" id="PF04542">
    <property type="entry name" value="Sigma70_r2"/>
    <property type="match status" value="1"/>
</dbReference>
<proteinExistence type="inferred from homology"/>
<dbReference type="PANTHER" id="PTHR43133:SF46">
    <property type="entry name" value="RNA POLYMERASE SIGMA-70 FACTOR ECF SUBFAMILY"/>
    <property type="match status" value="1"/>
</dbReference>
<name>A0ABP7X534_9SPHI</name>
<evidence type="ECO:0000313" key="7">
    <source>
        <dbReference type="EMBL" id="GAA4103042.1"/>
    </source>
</evidence>
<dbReference type="InterPro" id="IPR013325">
    <property type="entry name" value="RNA_pol_sigma_r2"/>
</dbReference>
<evidence type="ECO:0000259" key="5">
    <source>
        <dbReference type="Pfam" id="PF04542"/>
    </source>
</evidence>
<organism evidence="7 8">
    <name type="scientific">Mucilaginibacter panaciglaebae</name>
    <dbReference type="NCBI Taxonomy" id="502331"/>
    <lineage>
        <taxon>Bacteria</taxon>
        <taxon>Pseudomonadati</taxon>
        <taxon>Bacteroidota</taxon>
        <taxon>Sphingobacteriia</taxon>
        <taxon>Sphingobacteriales</taxon>
        <taxon>Sphingobacteriaceae</taxon>
        <taxon>Mucilaginibacter</taxon>
    </lineage>
</organism>
<protein>
    <submittedName>
        <fullName evidence="7">RNA polymerase sigma-70 factor</fullName>
    </submittedName>
</protein>
<accession>A0ABP7X534</accession>
<dbReference type="NCBIfam" id="TIGR02937">
    <property type="entry name" value="sigma70-ECF"/>
    <property type="match status" value="1"/>
</dbReference>
<evidence type="ECO:0000256" key="2">
    <source>
        <dbReference type="ARBA" id="ARBA00023015"/>
    </source>
</evidence>
<dbReference type="Pfam" id="PF08281">
    <property type="entry name" value="Sigma70_r4_2"/>
    <property type="match status" value="1"/>
</dbReference>
<dbReference type="InterPro" id="IPR014284">
    <property type="entry name" value="RNA_pol_sigma-70_dom"/>
</dbReference>
<dbReference type="SUPFAM" id="SSF88946">
    <property type="entry name" value="Sigma2 domain of RNA polymerase sigma factors"/>
    <property type="match status" value="1"/>
</dbReference>
<keyword evidence="8" id="KW-1185">Reference proteome</keyword>
<evidence type="ECO:0000313" key="8">
    <source>
        <dbReference type="Proteomes" id="UP001500841"/>
    </source>
</evidence>
<feature type="domain" description="RNA polymerase sigma factor 70 region 4 type 2" evidence="6">
    <location>
        <begin position="121"/>
        <end position="172"/>
    </location>
</feature>
<dbReference type="PANTHER" id="PTHR43133">
    <property type="entry name" value="RNA POLYMERASE ECF-TYPE SIGMA FACTO"/>
    <property type="match status" value="1"/>
</dbReference>
<dbReference type="Gene3D" id="1.10.1740.10">
    <property type="match status" value="1"/>
</dbReference>
<dbReference type="NCBIfam" id="TIGR02985">
    <property type="entry name" value="Sig70_bacteroi1"/>
    <property type="match status" value="1"/>
</dbReference>
<gene>
    <name evidence="7" type="ORF">GCM10022392_30320</name>
</gene>
<dbReference type="InterPro" id="IPR014327">
    <property type="entry name" value="RNA_pol_sigma70_bacteroid"/>
</dbReference>
<keyword evidence="3" id="KW-0731">Sigma factor</keyword>
<dbReference type="RefSeq" id="WP_345106384.1">
    <property type="nucleotide sequence ID" value="NZ_BAABCV010000012.1"/>
</dbReference>
<evidence type="ECO:0000259" key="6">
    <source>
        <dbReference type="Pfam" id="PF08281"/>
    </source>
</evidence>
<evidence type="ECO:0000256" key="4">
    <source>
        <dbReference type="ARBA" id="ARBA00023163"/>
    </source>
</evidence>
<dbReference type="InterPro" id="IPR007627">
    <property type="entry name" value="RNA_pol_sigma70_r2"/>
</dbReference>
<reference evidence="8" key="1">
    <citation type="journal article" date="2019" name="Int. J. Syst. Evol. Microbiol.">
        <title>The Global Catalogue of Microorganisms (GCM) 10K type strain sequencing project: providing services to taxonomists for standard genome sequencing and annotation.</title>
        <authorList>
            <consortium name="The Broad Institute Genomics Platform"/>
            <consortium name="The Broad Institute Genome Sequencing Center for Infectious Disease"/>
            <person name="Wu L."/>
            <person name="Ma J."/>
        </authorList>
    </citation>
    <scope>NUCLEOTIDE SEQUENCE [LARGE SCALE GENOMIC DNA]</scope>
    <source>
        <strain evidence="8">JCM 17085</strain>
    </source>
</reference>
<dbReference type="EMBL" id="BAABCV010000012">
    <property type="protein sequence ID" value="GAA4103042.1"/>
    <property type="molecule type" value="Genomic_DNA"/>
</dbReference>
<evidence type="ECO:0000256" key="1">
    <source>
        <dbReference type="ARBA" id="ARBA00010641"/>
    </source>
</evidence>
<keyword evidence="2" id="KW-0805">Transcription regulation</keyword>
<dbReference type="SUPFAM" id="SSF88659">
    <property type="entry name" value="Sigma3 and sigma4 domains of RNA polymerase sigma factors"/>
    <property type="match status" value="1"/>
</dbReference>
<feature type="domain" description="RNA polymerase sigma-70 region 2" evidence="5">
    <location>
        <begin position="23"/>
        <end position="89"/>
    </location>
</feature>
<sequence length="184" mass="21347">MQVILHEELNHAVLHDEQVFKELYREYFVKLYRFAMSLVHCRESAEEIVHDVLINLWKKRSAFQEIENLNTYLFVSVKNLSLNHLRNQGNRIYVDEEVLYDKAAYCSVDPESVMISKEKVEALDSYINNLPIKCKLIFKLIKEDGMKYKEVAALLNISVKTVENQLIIALKKISAALKNSGNAI</sequence>
<keyword evidence="4" id="KW-0804">Transcription</keyword>
<dbReference type="InterPro" id="IPR039425">
    <property type="entry name" value="RNA_pol_sigma-70-like"/>
</dbReference>
<dbReference type="InterPro" id="IPR013249">
    <property type="entry name" value="RNA_pol_sigma70_r4_t2"/>
</dbReference>